<sequence length="69" mass="7457">IVISFVSLASVPDNALPLSTPVESSDPIVPTLMDLSHLDIDMASTTPSETSNTHIGQSRANRYKQHSHE</sequence>
<evidence type="ECO:0000313" key="1">
    <source>
        <dbReference type="EMBL" id="CAG8516497.1"/>
    </source>
</evidence>
<feature type="non-terminal residue" evidence="1">
    <location>
        <position position="1"/>
    </location>
</feature>
<keyword evidence="2" id="KW-1185">Reference proteome</keyword>
<name>A0ACA9LBV3_9GLOM</name>
<proteinExistence type="predicted"/>
<accession>A0ACA9LBV3</accession>
<dbReference type="EMBL" id="CAJVPU010003314">
    <property type="protein sequence ID" value="CAG8516497.1"/>
    <property type="molecule type" value="Genomic_DNA"/>
</dbReference>
<protein>
    <submittedName>
        <fullName evidence="1">1939_t:CDS:1</fullName>
    </submittedName>
</protein>
<organism evidence="1 2">
    <name type="scientific">Dentiscutata heterogama</name>
    <dbReference type="NCBI Taxonomy" id="1316150"/>
    <lineage>
        <taxon>Eukaryota</taxon>
        <taxon>Fungi</taxon>
        <taxon>Fungi incertae sedis</taxon>
        <taxon>Mucoromycota</taxon>
        <taxon>Glomeromycotina</taxon>
        <taxon>Glomeromycetes</taxon>
        <taxon>Diversisporales</taxon>
        <taxon>Gigasporaceae</taxon>
        <taxon>Dentiscutata</taxon>
    </lineage>
</organism>
<evidence type="ECO:0000313" key="2">
    <source>
        <dbReference type="Proteomes" id="UP000789702"/>
    </source>
</evidence>
<comment type="caution">
    <text evidence="1">The sequence shown here is derived from an EMBL/GenBank/DDBJ whole genome shotgun (WGS) entry which is preliminary data.</text>
</comment>
<gene>
    <name evidence="1" type="ORF">DHETER_LOCUS3710</name>
</gene>
<dbReference type="Proteomes" id="UP000789702">
    <property type="component" value="Unassembled WGS sequence"/>
</dbReference>
<reference evidence="1" key="1">
    <citation type="submission" date="2021-06" db="EMBL/GenBank/DDBJ databases">
        <authorList>
            <person name="Kallberg Y."/>
            <person name="Tangrot J."/>
            <person name="Rosling A."/>
        </authorList>
    </citation>
    <scope>NUCLEOTIDE SEQUENCE</scope>
    <source>
        <strain evidence="1">IL203A</strain>
    </source>
</reference>